<keyword evidence="5" id="KW-1185">Reference proteome</keyword>
<evidence type="ECO:0000313" key="4">
    <source>
        <dbReference type="Proteomes" id="UP000184240"/>
    </source>
</evidence>
<dbReference type="SUPFAM" id="SSF69593">
    <property type="entry name" value="Glycerol-3-phosphate (1)-acyltransferase"/>
    <property type="match status" value="1"/>
</dbReference>
<dbReference type="EMBL" id="FQXT01000004">
    <property type="protein sequence ID" value="SHI14116.1"/>
    <property type="molecule type" value="Genomic_DNA"/>
</dbReference>
<evidence type="ECO:0000313" key="3">
    <source>
        <dbReference type="EMBL" id="SHI14116.1"/>
    </source>
</evidence>
<dbReference type="AlphaFoldDB" id="A0A1M5YQ14"/>
<name>A0A1M5YQ14_9FLAO</name>
<proteinExistence type="predicted"/>
<feature type="domain" description="Phospholipid/glycerol acyltransferase" evidence="1">
    <location>
        <begin position="82"/>
        <end position="222"/>
    </location>
</feature>
<evidence type="ECO:0000259" key="1">
    <source>
        <dbReference type="Pfam" id="PF01553"/>
    </source>
</evidence>
<dbReference type="InterPro" id="IPR002123">
    <property type="entry name" value="Plipid/glycerol_acylTrfase"/>
</dbReference>
<gene>
    <name evidence="2" type="ORF">DSM01_1499</name>
    <name evidence="3" type="ORF">SAMN04487999_2224</name>
</gene>
<dbReference type="EMBL" id="QOVN01000003">
    <property type="protein sequence ID" value="RXG29400.1"/>
    <property type="molecule type" value="Genomic_DNA"/>
</dbReference>
<dbReference type="GO" id="GO:0016746">
    <property type="term" value="F:acyltransferase activity"/>
    <property type="evidence" value="ECO:0007669"/>
    <property type="project" value="InterPro"/>
</dbReference>
<sequence length="378" mass="43907">MSKFDSIRPYHDSEVHEVLQSFHRHPMIQALLQFTFPEKSSEEIKATIDECHSIFDFQSKVIYKSVHKIMEKSTDGFSTSGFDDLERNQPYFYLSNHRDIILDTSFINVALYDHELIMTASAIGDNLVKKSFLMALAKLNRSFLVERSLTPREMLLSSKKLSEYLQFLLSENQSIWMAQREGRTKDGSDKTQQGVLKMAAMARGEQTALNYLKSLNIRPVAISYEFDPTDILKVPELIAKSEDTTYVKSNNEDFNSILRGALGSKKRIHIAAGKLSATTFDEIEALDLSENDKLQELAKRIDREIYRIYKLWPSNYVAYDLYYQTDRFAHTYTERDKRSFERRFERRVDPSSEIARESFLLMYANPVINKLKSIEQTT</sequence>
<dbReference type="Pfam" id="PF01553">
    <property type="entry name" value="Acyltransferase"/>
    <property type="match status" value="1"/>
</dbReference>
<evidence type="ECO:0000313" key="5">
    <source>
        <dbReference type="Proteomes" id="UP000290037"/>
    </source>
</evidence>
<dbReference type="STRING" id="573501.SAMN04487999_2224"/>
<dbReference type="Proteomes" id="UP000184240">
    <property type="component" value="Unassembled WGS sequence"/>
</dbReference>
<protein>
    <recommendedName>
        <fullName evidence="1">Phospholipid/glycerol acyltransferase domain-containing protein</fullName>
    </recommendedName>
</protein>
<dbReference type="PANTHER" id="PTHR30068:SF3">
    <property type="entry name" value="PHOSPHOLIPID_GLYCEROL ACYLTRANSFERASE DOMAIN-CONTAINING PROTEIN"/>
    <property type="match status" value="1"/>
</dbReference>
<dbReference type="PANTHER" id="PTHR30068">
    <property type="entry name" value="URONATE ISOMERASE"/>
    <property type="match status" value="1"/>
</dbReference>
<reference evidence="3" key="1">
    <citation type="submission" date="2016-11" db="EMBL/GenBank/DDBJ databases">
        <authorList>
            <person name="Jaros S."/>
            <person name="Januszkiewicz K."/>
            <person name="Wedrychowicz H."/>
        </authorList>
    </citation>
    <scope>NUCLEOTIDE SEQUENCE [LARGE SCALE GENOMIC DNA]</scope>
    <source>
        <strain evidence="3">DSM 19859</strain>
    </source>
</reference>
<evidence type="ECO:0000313" key="2">
    <source>
        <dbReference type="EMBL" id="RXG29400.1"/>
    </source>
</evidence>
<reference evidence="4" key="2">
    <citation type="submission" date="2016-11" db="EMBL/GenBank/DDBJ databases">
        <authorList>
            <person name="Varghese N."/>
            <person name="Submissions S."/>
        </authorList>
    </citation>
    <scope>NUCLEOTIDE SEQUENCE [LARGE SCALE GENOMIC DNA]</scope>
    <source>
        <strain evidence="4">DSM 19859</strain>
    </source>
</reference>
<organism evidence="3 4">
    <name type="scientific">Leeuwenhoekiella palythoae</name>
    <dbReference type="NCBI Taxonomy" id="573501"/>
    <lineage>
        <taxon>Bacteria</taxon>
        <taxon>Pseudomonadati</taxon>
        <taxon>Bacteroidota</taxon>
        <taxon>Flavobacteriia</taxon>
        <taxon>Flavobacteriales</taxon>
        <taxon>Flavobacteriaceae</taxon>
        <taxon>Leeuwenhoekiella</taxon>
    </lineage>
</organism>
<dbReference type="GO" id="GO:0042840">
    <property type="term" value="P:D-glucuronate catabolic process"/>
    <property type="evidence" value="ECO:0007669"/>
    <property type="project" value="TreeGrafter"/>
</dbReference>
<reference evidence="2 5" key="3">
    <citation type="submission" date="2018-07" db="EMBL/GenBank/DDBJ databases">
        <title>Leeuwenhoekiella genomics.</title>
        <authorList>
            <person name="Tahon G."/>
            <person name="Willems A."/>
        </authorList>
    </citation>
    <scope>NUCLEOTIDE SEQUENCE [LARGE SCALE GENOMIC DNA]</scope>
    <source>
        <strain evidence="2 5">LMG 24856</strain>
    </source>
</reference>
<dbReference type="Proteomes" id="UP000290037">
    <property type="component" value="Unassembled WGS sequence"/>
</dbReference>
<dbReference type="RefSeq" id="WP_072983076.1">
    <property type="nucleotide sequence ID" value="NZ_FQXT01000004.1"/>
</dbReference>
<accession>A0A1M5YQ14</accession>
<dbReference type="GO" id="GO:0019698">
    <property type="term" value="P:D-galacturonate catabolic process"/>
    <property type="evidence" value="ECO:0007669"/>
    <property type="project" value="TreeGrafter"/>
</dbReference>